<name>A0A0L1KFZ9_9SPHN</name>
<dbReference type="AlphaFoldDB" id="A0A0L1KFZ9"/>
<dbReference type="PROSITE" id="PS51186">
    <property type="entry name" value="GNAT"/>
    <property type="match status" value="1"/>
</dbReference>
<dbReference type="InterPro" id="IPR000182">
    <property type="entry name" value="GNAT_dom"/>
</dbReference>
<dbReference type="CDD" id="cd04301">
    <property type="entry name" value="NAT_SF"/>
    <property type="match status" value="1"/>
</dbReference>
<dbReference type="SUPFAM" id="SSF55729">
    <property type="entry name" value="Acyl-CoA N-acyltransferases (Nat)"/>
    <property type="match status" value="1"/>
</dbReference>
<gene>
    <name evidence="4" type="ORF">J121_2756</name>
</gene>
<keyword evidence="2" id="KW-0012">Acyltransferase</keyword>
<dbReference type="Pfam" id="PF13508">
    <property type="entry name" value="Acetyltransf_7"/>
    <property type="match status" value="1"/>
</dbReference>
<dbReference type="GO" id="GO:0016747">
    <property type="term" value="F:acyltransferase activity, transferring groups other than amino-acyl groups"/>
    <property type="evidence" value="ECO:0007669"/>
    <property type="project" value="InterPro"/>
</dbReference>
<dbReference type="STRING" id="1306953.J121_2756"/>
<evidence type="ECO:0000259" key="3">
    <source>
        <dbReference type="PROSITE" id="PS51186"/>
    </source>
</evidence>
<organism evidence="4 5">
    <name type="scientific">Qipengyuania citrea LAMA 915</name>
    <dbReference type="NCBI Taxonomy" id="1306953"/>
    <lineage>
        <taxon>Bacteria</taxon>
        <taxon>Pseudomonadati</taxon>
        <taxon>Pseudomonadota</taxon>
        <taxon>Alphaproteobacteria</taxon>
        <taxon>Sphingomonadales</taxon>
        <taxon>Erythrobacteraceae</taxon>
        <taxon>Qipengyuania</taxon>
    </lineage>
</organism>
<comment type="caution">
    <text evidence="4">The sequence shown here is derived from an EMBL/GenBank/DDBJ whole genome shotgun (WGS) entry which is preliminary data.</text>
</comment>
<proteinExistence type="predicted"/>
<evidence type="ECO:0000313" key="4">
    <source>
        <dbReference type="EMBL" id="KNH02826.1"/>
    </source>
</evidence>
<feature type="domain" description="N-acetyltransferase" evidence="3">
    <location>
        <begin position="4"/>
        <end position="162"/>
    </location>
</feature>
<dbReference type="EMBL" id="JYNE01000019">
    <property type="protein sequence ID" value="KNH02826.1"/>
    <property type="molecule type" value="Genomic_DNA"/>
</dbReference>
<dbReference type="InterPro" id="IPR016181">
    <property type="entry name" value="Acyl_CoA_acyltransferase"/>
</dbReference>
<dbReference type="Proteomes" id="UP000037446">
    <property type="component" value="Unassembled WGS sequence"/>
</dbReference>
<dbReference type="PATRIC" id="fig|1306953.7.peg.2847"/>
<evidence type="ECO:0000256" key="1">
    <source>
        <dbReference type="ARBA" id="ARBA00022679"/>
    </source>
</evidence>
<evidence type="ECO:0000256" key="2">
    <source>
        <dbReference type="ARBA" id="ARBA00023315"/>
    </source>
</evidence>
<protein>
    <submittedName>
        <fullName evidence="4">Putative acetyltransferase</fullName>
    </submittedName>
</protein>
<dbReference type="PANTHER" id="PTHR43800">
    <property type="entry name" value="PEPTIDYL-LYSINE N-ACETYLTRANSFERASE YJAB"/>
    <property type="match status" value="1"/>
</dbReference>
<reference evidence="5" key="1">
    <citation type="submission" date="2015-02" db="EMBL/GenBank/DDBJ databases">
        <authorList>
            <person name="Lima A.O."/>
            <person name="Cabral A."/>
            <person name="Porto L.M."/>
            <person name="Silva M.A."/>
        </authorList>
    </citation>
    <scope>NUCLEOTIDE SEQUENCE [LARGE SCALE GENOMIC DNA]</scope>
    <source>
        <strain evidence="5">LAMA 915</strain>
    </source>
</reference>
<sequence>MSAFSIRLARPEDAEALPGIEREAATAFADDPDSAAIHSARVIPADEHRRLIARGHCLVAEAQGGIVGFLAARPCGRELHIQEMDVLPRWQGQGIGAVLLRACLIDAGNGGFRAATLTTFRDVAWNAPFYARIGFVEVGDLAAHPRLASELDAEIAAGLPAERRIAMIRFID</sequence>
<dbReference type="RefSeq" id="WP_050599691.1">
    <property type="nucleotide sequence ID" value="NZ_JYNE01000019.1"/>
</dbReference>
<dbReference type="Gene3D" id="3.40.630.30">
    <property type="match status" value="1"/>
</dbReference>
<dbReference type="PANTHER" id="PTHR43800:SF1">
    <property type="entry name" value="PEPTIDYL-LYSINE N-ACETYLTRANSFERASE YJAB"/>
    <property type="match status" value="1"/>
</dbReference>
<keyword evidence="1 4" id="KW-0808">Transferase</keyword>
<evidence type="ECO:0000313" key="5">
    <source>
        <dbReference type="Proteomes" id="UP000037446"/>
    </source>
</evidence>
<accession>A0A0L1KFZ9</accession>